<dbReference type="AlphaFoldDB" id="A0A4U5PCM2"/>
<dbReference type="Proteomes" id="UP000298663">
    <property type="component" value="Unassembled WGS sequence"/>
</dbReference>
<keyword evidence="6" id="KW-1185">Reference proteome</keyword>
<dbReference type="InterPro" id="IPR009644">
    <property type="entry name" value="FKTN/MNN4/W02B3.4-1"/>
</dbReference>
<reference evidence="5 6" key="2">
    <citation type="journal article" date="2019" name="G3 (Bethesda)">
        <title>Hybrid Assembly of the Genome of the Entomopathogenic Nematode Steinernema carpocapsae Identifies the X-Chromosome.</title>
        <authorList>
            <person name="Serra L."/>
            <person name="Macchietto M."/>
            <person name="Macias-Munoz A."/>
            <person name="McGill C.J."/>
            <person name="Rodriguez I.M."/>
            <person name="Rodriguez B."/>
            <person name="Murad R."/>
            <person name="Mortazavi A."/>
        </authorList>
    </citation>
    <scope>NUCLEOTIDE SEQUENCE [LARGE SCALE GENOMIC DNA]</scope>
    <source>
        <strain evidence="5 6">ALL</strain>
    </source>
</reference>
<keyword evidence="3" id="KW-1133">Transmembrane helix</keyword>
<evidence type="ECO:0000313" key="6">
    <source>
        <dbReference type="Proteomes" id="UP000298663"/>
    </source>
</evidence>
<name>A0A4U5PCM2_STECR</name>
<sequence length="431" mass="49371">MCLLFLGHDSQRSRALQLNFDRLMVVVDMTVDTLNRILAKGFIIYIALSVVRIYLQPSPSLSPESSNPEYFLEDIPEHLTELFAIKELQLVALDPAIFDCVHWNRCGLAEVSGRLELGTTLANITEFGGIFMRHFGDRNWSFAATKSPNMVLTKTVYPLNYTKEVVVRLLVENPHVSYLIMWGDKDLDLVDIAVDKFEACEIEQTISVPCDMDRFELLWKNGQLLLCDYDLSVSLRDFSGRDFHHKMSEGRLLKEFADSLKESGQLPTLSFGTLLGWYRDCGMIPSQFWLELNVEAFQYNRSFVSSLRNSTGVRHFESNGKIAHGLEFQIEFAGMKDIFVQVYYNYPHNSTHDWTIFEGQEYYLPKMNGTCAADFLGQLFYVPCNYMDRIVSTYGAKWSEFSTTDEIPNEDAPPPKLISTLATKSVKKDEF</sequence>
<comment type="subcellular location">
    <subcellularLocation>
        <location evidence="1">Membrane</location>
        <topology evidence="1">Single-pass membrane protein</topology>
    </subcellularLocation>
</comment>
<evidence type="ECO:0000256" key="4">
    <source>
        <dbReference type="ARBA" id="ARBA00023136"/>
    </source>
</evidence>
<evidence type="ECO:0000313" key="5">
    <source>
        <dbReference type="EMBL" id="TKR94122.1"/>
    </source>
</evidence>
<evidence type="ECO:0000256" key="1">
    <source>
        <dbReference type="ARBA" id="ARBA00004167"/>
    </source>
</evidence>
<gene>
    <name evidence="5" type="ORF">L596_008451</name>
</gene>
<keyword evidence="2" id="KW-0812">Transmembrane</keyword>
<dbReference type="OrthoDB" id="444255at2759"/>
<reference evidence="5 6" key="1">
    <citation type="journal article" date="2015" name="Genome Biol.">
        <title>Comparative genomics of Steinernema reveals deeply conserved gene regulatory networks.</title>
        <authorList>
            <person name="Dillman A.R."/>
            <person name="Macchietto M."/>
            <person name="Porter C.F."/>
            <person name="Rogers A."/>
            <person name="Williams B."/>
            <person name="Antoshechkin I."/>
            <person name="Lee M.M."/>
            <person name="Goodwin Z."/>
            <person name="Lu X."/>
            <person name="Lewis E.E."/>
            <person name="Goodrich-Blair H."/>
            <person name="Stock S.P."/>
            <person name="Adams B.J."/>
            <person name="Sternberg P.W."/>
            <person name="Mortazavi A."/>
        </authorList>
    </citation>
    <scope>NUCLEOTIDE SEQUENCE [LARGE SCALE GENOMIC DNA]</scope>
    <source>
        <strain evidence="5 6">ALL</strain>
    </source>
</reference>
<evidence type="ECO:0000256" key="3">
    <source>
        <dbReference type="ARBA" id="ARBA00022989"/>
    </source>
</evidence>
<dbReference type="STRING" id="34508.A0A4U5PCM2"/>
<dbReference type="PANTHER" id="PTHR15407:SF28">
    <property type="entry name" value="RIBITOL-5-PHOSPHATE TRANSFERASE FKTN"/>
    <property type="match status" value="1"/>
</dbReference>
<protein>
    <submittedName>
        <fullName evidence="5">Uncharacterized protein</fullName>
    </submittedName>
</protein>
<comment type="caution">
    <text evidence="5">The sequence shown here is derived from an EMBL/GenBank/DDBJ whole genome shotgun (WGS) entry which is preliminary data.</text>
</comment>
<organism evidence="5 6">
    <name type="scientific">Steinernema carpocapsae</name>
    <name type="common">Entomopathogenic nematode</name>
    <dbReference type="NCBI Taxonomy" id="34508"/>
    <lineage>
        <taxon>Eukaryota</taxon>
        <taxon>Metazoa</taxon>
        <taxon>Ecdysozoa</taxon>
        <taxon>Nematoda</taxon>
        <taxon>Chromadorea</taxon>
        <taxon>Rhabditida</taxon>
        <taxon>Tylenchina</taxon>
        <taxon>Panagrolaimomorpha</taxon>
        <taxon>Strongyloidoidea</taxon>
        <taxon>Steinernematidae</taxon>
        <taxon>Steinernema</taxon>
    </lineage>
</organism>
<dbReference type="EMBL" id="AZBU02000002">
    <property type="protein sequence ID" value="TKR94122.1"/>
    <property type="molecule type" value="Genomic_DNA"/>
</dbReference>
<evidence type="ECO:0000256" key="2">
    <source>
        <dbReference type="ARBA" id="ARBA00022692"/>
    </source>
</evidence>
<accession>A0A4U5PCM2</accession>
<keyword evidence="4" id="KW-0472">Membrane</keyword>
<dbReference type="GO" id="GO:0016020">
    <property type="term" value="C:membrane"/>
    <property type="evidence" value="ECO:0007669"/>
    <property type="project" value="UniProtKB-SubCell"/>
</dbReference>
<dbReference type="PANTHER" id="PTHR15407">
    <property type="entry name" value="FUKUTIN-RELATED"/>
    <property type="match status" value="1"/>
</dbReference>
<proteinExistence type="predicted"/>